<dbReference type="Proteomes" id="UP000039865">
    <property type="component" value="Unassembled WGS sequence"/>
</dbReference>
<feature type="compositionally biased region" description="Polar residues" evidence="1">
    <location>
        <begin position="211"/>
        <end position="225"/>
    </location>
</feature>
<organism evidence="2 3">
    <name type="scientific">Stylonychia lemnae</name>
    <name type="common">Ciliate</name>
    <dbReference type="NCBI Taxonomy" id="5949"/>
    <lineage>
        <taxon>Eukaryota</taxon>
        <taxon>Sar</taxon>
        <taxon>Alveolata</taxon>
        <taxon>Ciliophora</taxon>
        <taxon>Intramacronucleata</taxon>
        <taxon>Spirotrichea</taxon>
        <taxon>Stichotrichia</taxon>
        <taxon>Sporadotrichida</taxon>
        <taxon>Oxytrichidae</taxon>
        <taxon>Stylonychinae</taxon>
        <taxon>Stylonychia</taxon>
    </lineage>
</organism>
<dbReference type="InParanoid" id="A0A078ALW1"/>
<feature type="region of interest" description="Disordered" evidence="1">
    <location>
        <begin position="168"/>
        <end position="245"/>
    </location>
</feature>
<name>A0A078ALW1_STYLE</name>
<evidence type="ECO:0000313" key="2">
    <source>
        <dbReference type="EMBL" id="CDW82866.1"/>
    </source>
</evidence>
<proteinExistence type="predicted"/>
<dbReference type="AlphaFoldDB" id="A0A078ALW1"/>
<protein>
    <submittedName>
        <fullName evidence="2">Uncharacterized protein</fullName>
    </submittedName>
</protein>
<accession>A0A078ALW1</accession>
<sequence>MAEEDTFKDILSTLASVFSVQQFNYQQRIPWTVVYNVNLKVPDIIIFKNGSPDSCQNEKINRRDDNLLNLETVKNYFLKNAFDDQSVIILRQKAKDQSQGDSKEYLVLDDNFVKTQFSTSVSQDLKAQWEAAFTYLPFKQCGGIFKVTYERQSESKTTVHALKRNIQFGRRNSEQDEDNSNSDMLNNAAGAYSNKGTRNDNGEFMTDSPKHQSGNKFYSVNSGNKRSTQISQSSQRQPEKKNDLAKTNIFTSKGTLLTFKGRESGVQSTFNQQWKEIIQRFIQIVELLTSVTIYQLSIDVMIDDLGNRKCACKTFCHYAIDVKTLIDDDDDLLQFNRDRDVFLGWINFAEQEIQNQKTSTTHKPNCFILPLKSILLEKHERYNYLKSIDRIKDDQAGQGSKYQRPKEFDINTLDGLVNINEFEDPLLLYQRACNFQSQNQTLIDLTMSSLMGLDRYQHLRAASLYEQVKICKNCFLSLTKIEFHRRKHYLREERNLMNNNKQNDSSYEEIEDDSLDLKYLPNKEIKKKKQKYIVMNAHDSHQVIKNRNLKYQQAVKEQTLIVRNQDERSIRQRDGNTGGSRKQSLDVNTFNRLEKTGLLSPANYMLNIRNNPSHIEGIIDEEEQIVLPRIMKDIKTDKIFLTKKESEMMGIKYHLGHTGYLQKNQSEKIFLTKSSISLNKLADLASAAENIEFKLKSIKEDTINQQSLQSDWLKKVDVNFSMLKKVTKKHRQRPTTMSNMNNRKVNIESAPGTLRLFDNNGQVSKFDHIQGSQNQIKISVNSNDHHLHHQIIDNLNINGQPELLNFDEFKSNLDNKMLSFQREQFGRTQLKIAATTNDLPFEKREQIMRKLNVNKGMNGSSIPPTPHSVMSRTGTMYGGFSGALNKGVGDLARSIPQKFTSQRQNYESSKFL</sequence>
<gene>
    <name evidence="2" type="primary">Contig9101.g9735</name>
    <name evidence="2" type="ORF">STYLEM_11902</name>
</gene>
<evidence type="ECO:0000256" key="1">
    <source>
        <dbReference type="SAM" id="MobiDB-lite"/>
    </source>
</evidence>
<keyword evidence="3" id="KW-1185">Reference proteome</keyword>
<feature type="compositionally biased region" description="Low complexity" evidence="1">
    <location>
        <begin position="226"/>
        <end position="236"/>
    </location>
</feature>
<evidence type="ECO:0000313" key="3">
    <source>
        <dbReference type="Proteomes" id="UP000039865"/>
    </source>
</evidence>
<dbReference type="EMBL" id="CCKQ01011318">
    <property type="protein sequence ID" value="CDW82866.1"/>
    <property type="molecule type" value="Genomic_DNA"/>
</dbReference>
<reference evidence="2 3" key="1">
    <citation type="submission" date="2014-06" db="EMBL/GenBank/DDBJ databases">
        <authorList>
            <person name="Swart Estienne"/>
        </authorList>
    </citation>
    <scope>NUCLEOTIDE SEQUENCE [LARGE SCALE GENOMIC DNA]</scope>
    <source>
        <strain evidence="2 3">130c</strain>
    </source>
</reference>